<dbReference type="SUPFAM" id="SSF46894">
    <property type="entry name" value="C-terminal effector domain of the bipartite response regulators"/>
    <property type="match status" value="1"/>
</dbReference>
<evidence type="ECO:0000256" key="1">
    <source>
        <dbReference type="ARBA" id="ARBA00023015"/>
    </source>
</evidence>
<evidence type="ECO:0000313" key="5">
    <source>
        <dbReference type="EMBL" id="APE38185.1"/>
    </source>
</evidence>
<evidence type="ECO:0000259" key="4">
    <source>
        <dbReference type="PROSITE" id="PS50043"/>
    </source>
</evidence>
<dbReference type="PRINTS" id="PR00038">
    <property type="entry name" value="HTHLUXR"/>
</dbReference>
<evidence type="ECO:0000256" key="3">
    <source>
        <dbReference type="ARBA" id="ARBA00023163"/>
    </source>
</evidence>
<evidence type="ECO:0000313" key="6">
    <source>
        <dbReference type="Proteomes" id="UP000183810"/>
    </source>
</evidence>
<proteinExistence type="predicted"/>
<dbReference type="GO" id="GO:0006355">
    <property type="term" value="P:regulation of DNA-templated transcription"/>
    <property type="evidence" value="ECO:0007669"/>
    <property type="project" value="InterPro"/>
</dbReference>
<dbReference type="Proteomes" id="UP000183810">
    <property type="component" value="Chromosome"/>
</dbReference>
<dbReference type="KEGG" id="nsl:BOX37_09755"/>
<dbReference type="Gene3D" id="1.10.10.10">
    <property type="entry name" value="Winged helix-like DNA-binding domain superfamily/Winged helix DNA-binding domain"/>
    <property type="match status" value="1"/>
</dbReference>
<protein>
    <recommendedName>
        <fullName evidence="4">HTH luxR-type domain-containing protein</fullName>
    </recommendedName>
</protein>
<evidence type="ECO:0000256" key="2">
    <source>
        <dbReference type="ARBA" id="ARBA00023125"/>
    </source>
</evidence>
<keyword evidence="1" id="KW-0805">Transcription regulation</keyword>
<dbReference type="InterPro" id="IPR016032">
    <property type="entry name" value="Sig_transdc_resp-reg_C-effctor"/>
</dbReference>
<dbReference type="CDD" id="cd06170">
    <property type="entry name" value="LuxR_C_like"/>
    <property type="match status" value="1"/>
</dbReference>
<organism evidence="5 6">
    <name type="scientific">Nocardia mangyaensis</name>
    <dbReference type="NCBI Taxonomy" id="2213200"/>
    <lineage>
        <taxon>Bacteria</taxon>
        <taxon>Bacillati</taxon>
        <taxon>Actinomycetota</taxon>
        <taxon>Actinomycetes</taxon>
        <taxon>Mycobacteriales</taxon>
        <taxon>Nocardiaceae</taxon>
        <taxon>Nocardia</taxon>
    </lineage>
</organism>
<dbReference type="InterPro" id="IPR000792">
    <property type="entry name" value="Tscrpt_reg_LuxR_C"/>
</dbReference>
<dbReference type="Pfam" id="PF00196">
    <property type="entry name" value="GerE"/>
    <property type="match status" value="1"/>
</dbReference>
<gene>
    <name evidence="5" type="ORF">BOX37_09755</name>
</gene>
<dbReference type="EMBL" id="CP018082">
    <property type="protein sequence ID" value="APE38185.1"/>
    <property type="molecule type" value="Genomic_DNA"/>
</dbReference>
<accession>A0A1J0W1U8</accession>
<reference evidence="5" key="1">
    <citation type="submission" date="2016-11" db="EMBL/GenBank/DDBJ databases">
        <authorList>
            <person name="Jaros S."/>
            <person name="Januszkiewicz K."/>
            <person name="Wedrychowicz H."/>
        </authorList>
    </citation>
    <scope>NUCLEOTIDE SEQUENCE [LARGE SCALE GENOMIC DNA]</scope>
    <source>
        <strain evidence="5">Y48</strain>
    </source>
</reference>
<sequence length="351" mass="37782">MDEHPPGRLDDPAERVSRLCRVDLSAKRLRESILAEIRTAMPFTGHVFALTDPVTAVASAPLADLPGLDFERLPDLIRARYLTVLNRWDTLRGTGAHSLLGATDGDPERSLLWRTTQRGLGVTDSAMLAFADRYGRWGFLELLRFHESPFTTGELTALGELTAPITAALRHTVAATFIESATRLPDLGPAVVLLDDTLRVRSQTAAAAASLLRLLPPDEPIPPVPASVYNAGAALLAAEAGTPIGPASARIHLGGRRWITVKADRIGPHDIAVALEPSTATERLDLFARANGLSARESQVLTLLATGLDSHELAAELFLSEHTVNDHVKAILGKSGTRTRQRLLSRVLGVD</sequence>
<feature type="domain" description="HTH luxR-type" evidence="4">
    <location>
        <begin position="286"/>
        <end position="351"/>
    </location>
</feature>
<keyword evidence="2" id="KW-0238">DNA-binding</keyword>
<dbReference type="PANTHER" id="PTHR44688:SF16">
    <property type="entry name" value="DNA-BINDING TRANSCRIPTIONAL ACTIVATOR DEVR_DOSR"/>
    <property type="match status" value="1"/>
</dbReference>
<keyword evidence="6" id="KW-1185">Reference proteome</keyword>
<dbReference type="AlphaFoldDB" id="A0A1J0W1U8"/>
<dbReference type="PROSITE" id="PS50043">
    <property type="entry name" value="HTH_LUXR_2"/>
    <property type="match status" value="1"/>
</dbReference>
<dbReference type="InterPro" id="IPR036388">
    <property type="entry name" value="WH-like_DNA-bd_sf"/>
</dbReference>
<dbReference type="PANTHER" id="PTHR44688">
    <property type="entry name" value="DNA-BINDING TRANSCRIPTIONAL ACTIVATOR DEVR_DOSR"/>
    <property type="match status" value="1"/>
</dbReference>
<dbReference type="GO" id="GO:0003677">
    <property type="term" value="F:DNA binding"/>
    <property type="evidence" value="ECO:0007669"/>
    <property type="project" value="UniProtKB-KW"/>
</dbReference>
<keyword evidence="3" id="KW-0804">Transcription</keyword>
<dbReference type="SMART" id="SM00421">
    <property type="entry name" value="HTH_LUXR"/>
    <property type="match status" value="1"/>
</dbReference>
<name>A0A1J0W1U8_9NOCA</name>